<keyword evidence="1" id="KW-0433">Leucine-rich repeat</keyword>
<dbReference type="PRINTS" id="PR00019">
    <property type="entry name" value="LEURICHRPT"/>
</dbReference>
<gene>
    <name evidence="4" type="ORF">OESDEN_16263</name>
</gene>
<feature type="compositionally biased region" description="Acidic residues" evidence="3">
    <location>
        <begin position="40"/>
        <end position="51"/>
    </location>
</feature>
<evidence type="ECO:0000256" key="3">
    <source>
        <dbReference type="SAM" id="MobiDB-lite"/>
    </source>
</evidence>
<dbReference type="AlphaFoldDB" id="A0A0B1SKI8"/>
<feature type="compositionally biased region" description="Polar residues" evidence="3">
    <location>
        <begin position="80"/>
        <end position="91"/>
    </location>
</feature>
<dbReference type="Gene3D" id="3.80.10.10">
    <property type="entry name" value="Ribonuclease Inhibitor"/>
    <property type="match status" value="2"/>
</dbReference>
<dbReference type="Proteomes" id="UP000053660">
    <property type="component" value="Unassembled WGS sequence"/>
</dbReference>
<evidence type="ECO:0000256" key="2">
    <source>
        <dbReference type="ARBA" id="ARBA00022737"/>
    </source>
</evidence>
<dbReference type="PANTHER" id="PTHR45973">
    <property type="entry name" value="PROTEIN PHOSPHATASE 1 REGULATORY SUBUNIT SDS22-RELATED"/>
    <property type="match status" value="1"/>
</dbReference>
<dbReference type="EMBL" id="KN570553">
    <property type="protein sequence ID" value="KHJ84027.1"/>
    <property type="molecule type" value="Genomic_DNA"/>
</dbReference>
<dbReference type="Pfam" id="PF12799">
    <property type="entry name" value="LRR_4"/>
    <property type="match status" value="1"/>
</dbReference>
<name>A0A0B1SKI8_OESDE</name>
<dbReference type="OrthoDB" id="5954088at2759"/>
<keyword evidence="5" id="KW-1185">Reference proteome</keyword>
<feature type="compositionally biased region" description="Low complexity" evidence="3">
    <location>
        <begin position="67"/>
        <end position="79"/>
    </location>
</feature>
<dbReference type="InterPro" id="IPR001611">
    <property type="entry name" value="Leu-rich_rpt"/>
</dbReference>
<protein>
    <submittedName>
        <fullName evidence="4">Leucine Rich repeat-containing domain protein</fullName>
    </submittedName>
</protein>
<evidence type="ECO:0000313" key="4">
    <source>
        <dbReference type="EMBL" id="KHJ84027.1"/>
    </source>
</evidence>
<feature type="region of interest" description="Disordered" evidence="3">
    <location>
        <begin position="1"/>
        <end position="107"/>
    </location>
</feature>
<dbReference type="SMART" id="SM00365">
    <property type="entry name" value="LRR_SD22"/>
    <property type="match status" value="4"/>
</dbReference>
<dbReference type="PANTHER" id="PTHR45973:SF35">
    <property type="entry name" value="LEUCINE-RICH REPEAT-CONTAINING PROTEIN 43"/>
    <property type="match status" value="1"/>
</dbReference>
<feature type="compositionally biased region" description="Acidic residues" evidence="3">
    <location>
        <begin position="1"/>
        <end position="13"/>
    </location>
</feature>
<dbReference type="SMART" id="SM00364">
    <property type="entry name" value="LRR_BAC"/>
    <property type="match status" value="3"/>
</dbReference>
<dbReference type="InterPro" id="IPR025875">
    <property type="entry name" value="Leu-rich_rpt_4"/>
</dbReference>
<organism evidence="4 5">
    <name type="scientific">Oesophagostomum dentatum</name>
    <name type="common">Nodular worm</name>
    <dbReference type="NCBI Taxonomy" id="61180"/>
    <lineage>
        <taxon>Eukaryota</taxon>
        <taxon>Metazoa</taxon>
        <taxon>Ecdysozoa</taxon>
        <taxon>Nematoda</taxon>
        <taxon>Chromadorea</taxon>
        <taxon>Rhabditida</taxon>
        <taxon>Rhabditina</taxon>
        <taxon>Rhabditomorpha</taxon>
        <taxon>Strongyloidea</taxon>
        <taxon>Strongylidae</taxon>
        <taxon>Oesophagostomum</taxon>
    </lineage>
</organism>
<dbReference type="InterPro" id="IPR032675">
    <property type="entry name" value="LRR_dom_sf"/>
</dbReference>
<dbReference type="InterPro" id="IPR050576">
    <property type="entry name" value="Cilia_flagella_integrity"/>
</dbReference>
<proteinExistence type="predicted"/>
<dbReference type="SUPFAM" id="SSF52058">
    <property type="entry name" value="L domain-like"/>
    <property type="match status" value="1"/>
</dbReference>
<evidence type="ECO:0000256" key="1">
    <source>
        <dbReference type="ARBA" id="ARBA00022614"/>
    </source>
</evidence>
<sequence length="337" mass="37599">MEEEDASGEEQPELDNAVVKAVPSAQVSPLPVAEHHDDVESQNDADDEDAPDTSQSVDPVDHDEQSSHSTSKAPSSASHNTSRVHSSPNDSLSRDDHTPPVCRNGVMDLSRRGLTNIDRKFRKEYGSVKKLIISMNKFHNVSGLDMFKSCVLVDAAGNHLHKLSSFLPLARQLKSLLLSNNEIKELDNLRSFVNLENLEVAHNGIERILSTLDNRRLSRLDLSSNALTSLPDLSKLTSLTNLDVSSNRISSFKHAVLPKSLLTLNVSYNDIDDLTEFMRLLHLEKLESLSLDNNPCVSSPTFNYRIYILSLLPSLQDIDNYVVTEEELLKGEWLYSQ</sequence>
<evidence type="ECO:0000313" key="5">
    <source>
        <dbReference type="Proteomes" id="UP000053660"/>
    </source>
</evidence>
<dbReference type="PROSITE" id="PS51450">
    <property type="entry name" value="LRR"/>
    <property type="match status" value="3"/>
</dbReference>
<keyword evidence="2" id="KW-0677">Repeat</keyword>
<feature type="non-terminal residue" evidence="4">
    <location>
        <position position="337"/>
    </location>
</feature>
<accession>A0A0B1SKI8</accession>
<reference evidence="4 5" key="1">
    <citation type="submission" date="2014-03" db="EMBL/GenBank/DDBJ databases">
        <title>Draft genome of the hookworm Oesophagostomum dentatum.</title>
        <authorList>
            <person name="Mitreva M."/>
        </authorList>
    </citation>
    <scope>NUCLEOTIDE SEQUENCE [LARGE SCALE GENOMIC DNA]</scope>
    <source>
        <strain evidence="4 5">OD-Hann</strain>
    </source>
</reference>